<dbReference type="EMBL" id="WSTB01000001">
    <property type="protein sequence ID" value="MWB92799.1"/>
    <property type="molecule type" value="Genomic_DNA"/>
</dbReference>
<comment type="caution">
    <text evidence="5">The sequence shown here is derived from an EMBL/GenBank/DDBJ whole genome shotgun (WGS) entry which is preliminary data.</text>
</comment>
<evidence type="ECO:0000259" key="4">
    <source>
        <dbReference type="PROSITE" id="PS01124"/>
    </source>
</evidence>
<dbReference type="AlphaFoldDB" id="A0A6I4NMC2"/>
<keyword evidence="1" id="KW-0805">Transcription regulation</keyword>
<dbReference type="InterPro" id="IPR009057">
    <property type="entry name" value="Homeodomain-like_sf"/>
</dbReference>
<reference evidence="5 6" key="1">
    <citation type="submission" date="2019-12" db="EMBL/GenBank/DDBJ databases">
        <authorList>
            <person name="Kim Y.S."/>
        </authorList>
    </citation>
    <scope>NUCLEOTIDE SEQUENCE [LARGE SCALE GENOMIC DNA]</scope>
    <source>
        <strain evidence="5 6">GA093</strain>
    </source>
</reference>
<dbReference type="Pfam" id="PF22200">
    <property type="entry name" value="ExsA_N"/>
    <property type="match status" value="1"/>
</dbReference>
<name>A0A6I4NMC2_9FLAO</name>
<keyword evidence="3" id="KW-0804">Transcription</keyword>
<evidence type="ECO:0000256" key="3">
    <source>
        <dbReference type="ARBA" id="ARBA00023163"/>
    </source>
</evidence>
<keyword evidence="6" id="KW-1185">Reference proteome</keyword>
<keyword evidence="2" id="KW-0238">DNA-binding</keyword>
<dbReference type="PANTHER" id="PTHR43280">
    <property type="entry name" value="ARAC-FAMILY TRANSCRIPTIONAL REGULATOR"/>
    <property type="match status" value="1"/>
</dbReference>
<sequence>MIQDRTRINILFSCTGEAKKDYEPFVQDFALSYILNGKMIINDGTEVTEINTGEIGFISKNQLVKTKKIPQDNKPFMGISIFLPKETLYNYAKQNNILPKGQYTGKPNFIFSYDPFLKGFFDSIVPYFENPDMLTENLATIKTNEIIELLLKKIQMQNILFNFQDDFKIDLEAYMNRNYMHNIPLEQFAKLTGRSLSTFKRDFQETFQETPNKWLIKKRLELAHFLIAKQNKKPVEVYYDVGFVSFPHFSRTFKKEFGINPSEIEKNHS</sequence>
<organism evidence="5 6">
    <name type="scientific">Flavobacterium hydrocarbonoxydans</name>
    <dbReference type="NCBI Taxonomy" id="2683249"/>
    <lineage>
        <taxon>Bacteria</taxon>
        <taxon>Pseudomonadati</taxon>
        <taxon>Bacteroidota</taxon>
        <taxon>Flavobacteriia</taxon>
        <taxon>Flavobacteriales</taxon>
        <taxon>Flavobacteriaceae</taxon>
        <taxon>Flavobacterium</taxon>
    </lineage>
</organism>
<evidence type="ECO:0000313" key="5">
    <source>
        <dbReference type="EMBL" id="MWB92799.1"/>
    </source>
</evidence>
<dbReference type="InterPro" id="IPR018060">
    <property type="entry name" value="HTH_AraC"/>
</dbReference>
<gene>
    <name evidence="5" type="ORF">GON26_00320</name>
</gene>
<accession>A0A6I4NMC2</accession>
<dbReference type="PROSITE" id="PS01124">
    <property type="entry name" value="HTH_ARAC_FAMILY_2"/>
    <property type="match status" value="1"/>
</dbReference>
<dbReference type="GO" id="GO:0043565">
    <property type="term" value="F:sequence-specific DNA binding"/>
    <property type="evidence" value="ECO:0007669"/>
    <property type="project" value="InterPro"/>
</dbReference>
<dbReference type="Proteomes" id="UP000471501">
    <property type="component" value="Unassembled WGS sequence"/>
</dbReference>
<evidence type="ECO:0000313" key="6">
    <source>
        <dbReference type="Proteomes" id="UP000471501"/>
    </source>
</evidence>
<dbReference type="Gene3D" id="1.10.10.60">
    <property type="entry name" value="Homeodomain-like"/>
    <property type="match status" value="1"/>
</dbReference>
<proteinExistence type="predicted"/>
<dbReference type="SUPFAM" id="SSF46689">
    <property type="entry name" value="Homeodomain-like"/>
    <property type="match status" value="2"/>
</dbReference>
<dbReference type="InterPro" id="IPR054015">
    <property type="entry name" value="ExsA-like_N"/>
</dbReference>
<dbReference type="Pfam" id="PF12833">
    <property type="entry name" value="HTH_18"/>
    <property type="match status" value="1"/>
</dbReference>
<feature type="domain" description="HTH araC/xylS-type" evidence="4">
    <location>
        <begin position="169"/>
        <end position="267"/>
    </location>
</feature>
<evidence type="ECO:0000256" key="2">
    <source>
        <dbReference type="ARBA" id="ARBA00023125"/>
    </source>
</evidence>
<dbReference type="SMART" id="SM00342">
    <property type="entry name" value="HTH_ARAC"/>
    <property type="match status" value="1"/>
</dbReference>
<dbReference type="GO" id="GO:0003700">
    <property type="term" value="F:DNA-binding transcription factor activity"/>
    <property type="evidence" value="ECO:0007669"/>
    <property type="project" value="InterPro"/>
</dbReference>
<dbReference type="PANTHER" id="PTHR43280:SF2">
    <property type="entry name" value="HTH-TYPE TRANSCRIPTIONAL REGULATOR EXSA"/>
    <property type="match status" value="1"/>
</dbReference>
<evidence type="ECO:0000256" key="1">
    <source>
        <dbReference type="ARBA" id="ARBA00023015"/>
    </source>
</evidence>
<dbReference type="RefSeq" id="WP_095384903.1">
    <property type="nucleotide sequence ID" value="NZ_WSTB01000001.1"/>
</dbReference>
<protein>
    <submittedName>
        <fullName evidence="5">Helix-turn-helix domain-containing protein</fullName>
    </submittedName>
</protein>